<proteinExistence type="predicted"/>
<dbReference type="EMBL" id="KV745151">
    <property type="protein sequence ID" value="OCK77144.1"/>
    <property type="molecule type" value="Genomic_DNA"/>
</dbReference>
<protein>
    <submittedName>
        <fullName evidence="2">Uncharacterized protein</fullName>
    </submittedName>
</protein>
<dbReference type="Proteomes" id="UP000250266">
    <property type="component" value="Unassembled WGS sequence"/>
</dbReference>
<keyword evidence="1" id="KW-1133">Transmembrane helix</keyword>
<evidence type="ECO:0000313" key="2">
    <source>
        <dbReference type="EMBL" id="OCK77144.1"/>
    </source>
</evidence>
<organism evidence="2 3">
    <name type="scientific">Lepidopterella palustris CBS 459.81</name>
    <dbReference type="NCBI Taxonomy" id="1314670"/>
    <lineage>
        <taxon>Eukaryota</taxon>
        <taxon>Fungi</taxon>
        <taxon>Dikarya</taxon>
        <taxon>Ascomycota</taxon>
        <taxon>Pezizomycotina</taxon>
        <taxon>Dothideomycetes</taxon>
        <taxon>Pleosporomycetidae</taxon>
        <taxon>Mytilinidiales</taxon>
        <taxon>Argynnaceae</taxon>
        <taxon>Lepidopterella</taxon>
    </lineage>
</organism>
<evidence type="ECO:0000313" key="3">
    <source>
        <dbReference type="Proteomes" id="UP000250266"/>
    </source>
</evidence>
<accession>A0A8E2JC63</accession>
<name>A0A8E2JC63_9PEZI</name>
<sequence length="66" mass="7340">PLPRPQFTPRPPPSLLGAPYHPGVLCFNPIAKQFALSLAGSLAAFSSPLFILFKHSRRLIEPKLYR</sequence>
<keyword evidence="1" id="KW-0812">Transmembrane</keyword>
<keyword evidence="3" id="KW-1185">Reference proteome</keyword>
<evidence type="ECO:0000256" key="1">
    <source>
        <dbReference type="SAM" id="Phobius"/>
    </source>
</evidence>
<feature type="non-terminal residue" evidence="2">
    <location>
        <position position="1"/>
    </location>
</feature>
<reference evidence="2 3" key="1">
    <citation type="journal article" date="2016" name="Nat. Commun.">
        <title>Ectomycorrhizal ecology is imprinted in the genome of the dominant symbiotic fungus Cenococcum geophilum.</title>
        <authorList>
            <consortium name="DOE Joint Genome Institute"/>
            <person name="Peter M."/>
            <person name="Kohler A."/>
            <person name="Ohm R.A."/>
            <person name="Kuo A."/>
            <person name="Krutzmann J."/>
            <person name="Morin E."/>
            <person name="Arend M."/>
            <person name="Barry K.W."/>
            <person name="Binder M."/>
            <person name="Choi C."/>
            <person name="Clum A."/>
            <person name="Copeland A."/>
            <person name="Grisel N."/>
            <person name="Haridas S."/>
            <person name="Kipfer T."/>
            <person name="LaButti K."/>
            <person name="Lindquist E."/>
            <person name="Lipzen A."/>
            <person name="Maire R."/>
            <person name="Meier B."/>
            <person name="Mihaltcheva S."/>
            <person name="Molinier V."/>
            <person name="Murat C."/>
            <person name="Poggeler S."/>
            <person name="Quandt C.A."/>
            <person name="Sperisen C."/>
            <person name="Tritt A."/>
            <person name="Tisserant E."/>
            <person name="Crous P.W."/>
            <person name="Henrissat B."/>
            <person name="Nehls U."/>
            <person name="Egli S."/>
            <person name="Spatafora J.W."/>
            <person name="Grigoriev I.V."/>
            <person name="Martin F.M."/>
        </authorList>
    </citation>
    <scope>NUCLEOTIDE SEQUENCE [LARGE SCALE GENOMIC DNA]</scope>
    <source>
        <strain evidence="2 3">CBS 459.81</strain>
    </source>
</reference>
<keyword evidence="1" id="KW-0472">Membrane</keyword>
<gene>
    <name evidence="2" type="ORF">K432DRAFT_359161</name>
</gene>
<dbReference type="AlphaFoldDB" id="A0A8E2JC63"/>
<feature type="transmembrane region" description="Helical" evidence="1">
    <location>
        <begin position="34"/>
        <end position="53"/>
    </location>
</feature>